<dbReference type="CDD" id="cd01572">
    <property type="entry name" value="QPRTase"/>
    <property type="match status" value="1"/>
</dbReference>
<dbReference type="GO" id="GO:0034213">
    <property type="term" value="P:quinolinate catabolic process"/>
    <property type="evidence" value="ECO:0007669"/>
    <property type="project" value="TreeGrafter"/>
</dbReference>
<feature type="binding site" evidence="13">
    <location>
        <position position="170"/>
    </location>
    <ligand>
        <name>substrate</name>
    </ligand>
</feature>
<evidence type="ECO:0000256" key="12">
    <source>
        <dbReference type="PIRNR" id="PIRNR006250"/>
    </source>
</evidence>
<dbReference type="NCBIfam" id="TIGR00078">
    <property type="entry name" value="nadC"/>
    <property type="match status" value="1"/>
</dbReference>
<comment type="subunit">
    <text evidence="4">Hexamer formed by 3 homodimers.</text>
</comment>
<evidence type="ECO:0000256" key="1">
    <source>
        <dbReference type="ARBA" id="ARBA00003237"/>
    </source>
</evidence>
<name>A0A376G268_9FLAO</name>
<evidence type="ECO:0000313" key="16">
    <source>
        <dbReference type="EMBL" id="STD53720.1"/>
    </source>
</evidence>
<dbReference type="InterPro" id="IPR037128">
    <property type="entry name" value="Quinolinate_PRibosylTase_N_sf"/>
</dbReference>
<keyword evidence="6" id="KW-0662">Pyridine nucleotide biosynthesis</keyword>
<dbReference type="EC" id="2.4.2.19" evidence="5"/>
<evidence type="ECO:0000256" key="13">
    <source>
        <dbReference type="PIRSR" id="PIRSR006250-1"/>
    </source>
</evidence>
<dbReference type="AlphaFoldDB" id="A0A376G268"/>
<feature type="binding site" evidence="13">
    <location>
        <position position="224"/>
    </location>
    <ligand>
        <name>substrate</name>
    </ligand>
</feature>
<evidence type="ECO:0000256" key="2">
    <source>
        <dbReference type="ARBA" id="ARBA00004893"/>
    </source>
</evidence>
<dbReference type="SUPFAM" id="SSF51690">
    <property type="entry name" value="Nicotinate/Quinolinate PRTase C-terminal domain-like"/>
    <property type="match status" value="1"/>
</dbReference>
<keyword evidence="7 12" id="KW-0328">Glycosyltransferase</keyword>
<dbReference type="Gene3D" id="3.90.1170.20">
    <property type="entry name" value="Quinolinate phosphoribosyl transferase, N-terminal domain"/>
    <property type="match status" value="1"/>
</dbReference>
<dbReference type="FunFam" id="3.20.20.70:FF:000030">
    <property type="entry name" value="Nicotinate-nucleotide pyrophosphorylase, carboxylating"/>
    <property type="match status" value="1"/>
</dbReference>
<feature type="binding site" evidence="13">
    <location>
        <position position="103"/>
    </location>
    <ligand>
        <name>substrate</name>
    </ligand>
</feature>
<proteinExistence type="inferred from homology"/>
<evidence type="ECO:0000259" key="14">
    <source>
        <dbReference type="Pfam" id="PF01729"/>
    </source>
</evidence>
<evidence type="ECO:0000313" key="17">
    <source>
        <dbReference type="Proteomes" id="UP000254737"/>
    </source>
</evidence>
<evidence type="ECO:0000256" key="8">
    <source>
        <dbReference type="ARBA" id="ARBA00022679"/>
    </source>
</evidence>
<feature type="binding site" evidence="13">
    <location>
        <begin position="136"/>
        <end position="138"/>
    </location>
    <ligand>
        <name>substrate</name>
    </ligand>
</feature>
<feature type="binding site" evidence="13">
    <location>
        <position position="160"/>
    </location>
    <ligand>
        <name>substrate</name>
    </ligand>
</feature>
<dbReference type="PANTHER" id="PTHR32179:SF3">
    <property type="entry name" value="NICOTINATE-NUCLEOTIDE PYROPHOSPHORYLASE [CARBOXYLATING]"/>
    <property type="match status" value="1"/>
</dbReference>
<feature type="binding site" evidence="13">
    <location>
        <begin position="247"/>
        <end position="249"/>
    </location>
    <ligand>
        <name>substrate</name>
    </ligand>
</feature>
<sequence length="289" mass="32313">MNFPPYITQEKLQLFIRQAFLEDVGDGDHSTLASVPYDAIQEAELKVKDNGIIAGIELAKIIFDTFDPSLQIDQYKKDGDSVVFGDVVFKVKGSSQSILTCERLVLNCMQRMSGIATYANEMMDLVKGTNAKILDTRKTTPNFRMIEKWAVKIGGAENHRFGLYDMIMLKDNHIDFCGNITKAVQQTKEYLSNHHLHLKIEVETRNLKEVEEALKASVDFIMLDNFELNDLKQAVKLIDGRVKTEASGGITKESVKSIAETGVDFISSGAIIHSAKNFDLSLKAISKML</sequence>
<dbReference type="RefSeq" id="WP_114998685.1">
    <property type="nucleotide sequence ID" value="NZ_UFXS01000001.1"/>
</dbReference>
<dbReference type="InterPro" id="IPR002638">
    <property type="entry name" value="Quinolinate_PRibosylTrfase_C"/>
</dbReference>
<evidence type="ECO:0000256" key="7">
    <source>
        <dbReference type="ARBA" id="ARBA00022676"/>
    </source>
</evidence>
<dbReference type="Proteomes" id="UP000254737">
    <property type="component" value="Unassembled WGS sequence"/>
</dbReference>
<dbReference type="UniPathway" id="UPA00253">
    <property type="reaction ID" value="UER00331"/>
</dbReference>
<organism evidence="16 17">
    <name type="scientific">Empedobacter falsenii</name>
    <dbReference type="NCBI Taxonomy" id="343874"/>
    <lineage>
        <taxon>Bacteria</taxon>
        <taxon>Pseudomonadati</taxon>
        <taxon>Bacteroidota</taxon>
        <taxon>Flavobacteriia</taxon>
        <taxon>Flavobacteriales</taxon>
        <taxon>Weeksellaceae</taxon>
        <taxon>Empedobacter</taxon>
    </lineage>
</organism>
<dbReference type="Pfam" id="PF02749">
    <property type="entry name" value="QRPTase_N"/>
    <property type="match status" value="1"/>
</dbReference>
<comment type="catalytic activity">
    <reaction evidence="10">
        <text>nicotinate beta-D-ribonucleotide + CO2 + diphosphate = quinolinate + 5-phospho-alpha-D-ribose 1-diphosphate + 2 H(+)</text>
        <dbReference type="Rhea" id="RHEA:12733"/>
        <dbReference type="ChEBI" id="CHEBI:15378"/>
        <dbReference type="ChEBI" id="CHEBI:16526"/>
        <dbReference type="ChEBI" id="CHEBI:29959"/>
        <dbReference type="ChEBI" id="CHEBI:33019"/>
        <dbReference type="ChEBI" id="CHEBI:57502"/>
        <dbReference type="ChEBI" id="CHEBI:58017"/>
        <dbReference type="EC" id="2.4.2.19"/>
    </reaction>
</comment>
<dbReference type="InterPro" id="IPR027277">
    <property type="entry name" value="NadC/ModD"/>
</dbReference>
<comment type="pathway">
    <text evidence="2">Cofactor biosynthesis; NAD(+) biosynthesis; nicotinate D-ribonucleotide from quinolinate: step 1/1.</text>
</comment>
<dbReference type="InterPro" id="IPR036068">
    <property type="entry name" value="Nicotinate_pribotase-like_C"/>
</dbReference>
<dbReference type="GO" id="GO:0005737">
    <property type="term" value="C:cytoplasm"/>
    <property type="evidence" value="ECO:0007669"/>
    <property type="project" value="TreeGrafter"/>
</dbReference>
<dbReference type="PIRSF" id="PIRSF006250">
    <property type="entry name" value="NadC_ModD"/>
    <property type="match status" value="1"/>
</dbReference>
<dbReference type="Gene3D" id="3.20.20.70">
    <property type="entry name" value="Aldolase class I"/>
    <property type="match status" value="1"/>
</dbReference>
<reference evidence="16 17" key="1">
    <citation type="submission" date="2018-06" db="EMBL/GenBank/DDBJ databases">
        <authorList>
            <consortium name="Pathogen Informatics"/>
            <person name="Doyle S."/>
        </authorList>
    </citation>
    <scope>NUCLEOTIDE SEQUENCE [LARGE SCALE GENOMIC DNA]</scope>
    <source>
        <strain evidence="16 17">NCTC13456</strain>
    </source>
</reference>
<dbReference type="Pfam" id="PF01729">
    <property type="entry name" value="QRPTase_C"/>
    <property type="match status" value="1"/>
</dbReference>
<dbReference type="InterPro" id="IPR013785">
    <property type="entry name" value="Aldolase_TIM"/>
</dbReference>
<dbReference type="PANTHER" id="PTHR32179">
    <property type="entry name" value="NICOTINATE-NUCLEOTIDE PYROPHOSPHORYLASE [CARBOXYLATING]"/>
    <property type="match status" value="1"/>
</dbReference>
<evidence type="ECO:0000256" key="11">
    <source>
        <dbReference type="ARBA" id="ARBA00069173"/>
    </source>
</evidence>
<dbReference type="SUPFAM" id="SSF54675">
    <property type="entry name" value="Nicotinate/Quinolinate PRTase N-terminal domain-like"/>
    <property type="match status" value="1"/>
</dbReference>
<evidence type="ECO:0000256" key="9">
    <source>
        <dbReference type="ARBA" id="ARBA00033102"/>
    </source>
</evidence>
<dbReference type="STRING" id="343874.GCA_000805695_02469"/>
<gene>
    <name evidence="16" type="primary">nadC</name>
    <name evidence="16" type="ORF">NCTC13456_00637</name>
</gene>
<feature type="domain" description="Quinolinate phosphoribosyl transferase C-terminal" evidence="14">
    <location>
        <begin position="115"/>
        <end position="283"/>
    </location>
</feature>
<protein>
    <recommendedName>
        <fullName evidence="11">Probable nicotinate-nucleotide pyrophosphorylase [carboxylating]</fullName>
        <ecNumber evidence="5">2.4.2.19</ecNumber>
    </recommendedName>
    <alternativeName>
        <fullName evidence="9">Quinolinate phosphoribosyltransferase [decarboxylating]</fullName>
    </alternativeName>
</protein>
<dbReference type="EMBL" id="UFXS01000001">
    <property type="protein sequence ID" value="STD53720.1"/>
    <property type="molecule type" value="Genomic_DNA"/>
</dbReference>
<evidence type="ECO:0000256" key="5">
    <source>
        <dbReference type="ARBA" id="ARBA00011944"/>
    </source>
</evidence>
<feature type="binding site" evidence="13">
    <location>
        <begin position="268"/>
        <end position="270"/>
    </location>
    <ligand>
        <name>substrate</name>
    </ligand>
</feature>
<evidence type="ECO:0000256" key="10">
    <source>
        <dbReference type="ARBA" id="ARBA00047445"/>
    </source>
</evidence>
<evidence type="ECO:0000256" key="3">
    <source>
        <dbReference type="ARBA" id="ARBA00009400"/>
    </source>
</evidence>
<accession>A0A376G268</accession>
<dbReference type="GO" id="GO:0004514">
    <property type="term" value="F:nicotinate-nucleotide diphosphorylase (carboxylating) activity"/>
    <property type="evidence" value="ECO:0007669"/>
    <property type="project" value="UniProtKB-EC"/>
</dbReference>
<evidence type="ECO:0000256" key="6">
    <source>
        <dbReference type="ARBA" id="ARBA00022642"/>
    </source>
</evidence>
<evidence type="ECO:0000256" key="4">
    <source>
        <dbReference type="ARBA" id="ARBA00011218"/>
    </source>
</evidence>
<dbReference type="GO" id="GO:0009435">
    <property type="term" value="P:NAD+ biosynthetic process"/>
    <property type="evidence" value="ECO:0007669"/>
    <property type="project" value="UniProtKB-UniPathway"/>
</dbReference>
<evidence type="ECO:0000259" key="15">
    <source>
        <dbReference type="Pfam" id="PF02749"/>
    </source>
</evidence>
<feature type="domain" description="Quinolinate phosphoribosyl transferase N-terminal" evidence="15">
    <location>
        <begin position="31"/>
        <end position="113"/>
    </location>
</feature>
<keyword evidence="8 12" id="KW-0808">Transferase</keyword>
<feature type="binding site" evidence="13">
    <location>
        <position position="203"/>
    </location>
    <ligand>
        <name>substrate</name>
    </ligand>
</feature>
<dbReference type="InterPro" id="IPR022412">
    <property type="entry name" value="Quinolinate_PRibosylTrfase_N"/>
</dbReference>
<dbReference type="InterPro" id="IPR004393">
    <property type="entry name" value="NadC"/>
</dbReference>
<comment type="similarity">
    <text evidence="3 12">Belongs to the NadC/ModD family.</text>
</comment>
<comment type="function">
    <text evidence="1">Involved in the catabolism of quinolinic acid (QA).</text>
</comment>
<dbReference type="FunFam" id="3.90.1170.20:FF:000001">
    <property type="entry name" value="Nicotinate-nucleotide diphosphorylase (Carboxylating)"/>
    <property type="match status" value="1"/>
</dbReference>